<dbReference type="InterPro" id="IPR011256">
    <property type="entry name" value="Reg_factor_effector_dom_sf"/>
</dbReference>
<dbReference type="PANTHER" id="PTHR11220:SF1">
    <property type="entry name" value="HEME-BINDING PROTEIN 2"/>
    <property type="match status" value="1"/>
</dbReference>
<proteinExistence type="inferred from homology"/>
<name>A0A7R9AEA3_9CRUS</name>
<dbReference type="Proteomes" id="UP000677054">
    <property type="component" value="Unassembled WGS sequence"/>
</dbReference>
<dbReference type="PANTHER" id="PTHR11220">
    <property type="entry name" value="HEME-BINDING PROTEIN-RELATED"/>
    <property type="match status" value="1"/>
</dbReference>
<accession>A0A7R9AEA3</accession>
<evidence type="ECO:0008006" key="4">
    <source>
        <dbReference type="Google" id="ProtNLM"/>
    </source>
</evidence>
<organism evidence="2">
    <name type="scientific">Darwinula stevensoni</name>
    <dbReference type="NCBI Taxonomy" id="69355"/>
    <lineage>
        <taxon>Eukaryota</taxon>
        <taxon>Metazoa</taxon>
        <taxon>Ecdysozoa</taxon>
        <taxon>Arthropoda</taxon>
        <taxon>Crustacea</taxon>
        <taxon>Oligostraca</taxon>
        <taxon>Ostracoda</taxon>
        <taxon>Podocopa</taxon>
        <taxon>Podocopida</taxon>
        <taxon>Darwinulocopina</taxon>
        <taxon>Darwinuloidea</taxon>
        <taxon>Darwinulidae</taxon>
        <taxon>Darwinula</taxon>
    </lineage>
</organism>
<dbReference type="Gene3D" id="3.20.80.10">
    <property type="entry name" value="Regulatory factor, effector binding domain"/>
    <property type="match status" value="1"/>
</dbReference>
<dbReference type="Pfam" id="PF04832">
    <property type="entry name" value="SOUL"/>
    <property type="match status" value="1"/>
</dbReference>
<dbReference type="EMBL" id="LR903978">
    <property type="protein sequence ID" value="CAD7252461.1"/>
    <property type="molecule type" value="Genomic_DNA"/>
</dbReference>
<protein>
    <recommendedName>
        <fullName evidence="4">SOUL heme-binding protein</fullName>
    </recommendedName>
</protein>
<dbReference type="InterPro" id="IPR006917">
    <property type="entry name" value="SOUL_heme-bd"/>
</dbReference>
<evidence type="ECO:0000313" key="2">
    <source>
        <dbReference type="EMBL" id="CAD7252461.1"/>
    </source>
</evidence>
<dbReference type="OrthoDB" id="6424451at2759"/>
<dbReference type="AlphaFoldDB" id="A0A7R9AEA3"/>
<gene>
    <name evidence="2" type="ORF">DSTB1V02_LOCUS12219</name>
</gene>
<dbReference type="EMBL" id="CAJPEV010004461">
    <property type="protein sequence ID" value="CAG0901820.1"/>
    <property type="molecule type" value="Genomic_DNA"/>
</dbReference>
<dbReference type="SUPFAM" id="SSF55136">
    <property type="entry name" value="Probable bacterial effector-binding domain"/>
    <property type="match status" value="1"/>
</dbReference>
<comment type="similarity">
    <text evidence="1">Belongs to the HEBP family.</text>
</comment>
<evidence type="ECO:0000256" key="1">
    <source>
        <dbReference type="ARBA" id="ARBA00009817"/>
    </source>
</evidence>
<keyword evidence="3" id="KW-1185">Reference proteome</keyword>
<reference evidence="2" key="1">
    <citation type="submission" date="2020-11" db="EMBL/GenBank/DDBJ databases">
        <authorList>
            <person name="Tran Van P."/>
        </authorList>
    </citation>
    <scope>NUCLEOTIDE SEQUENCE</scope>
</reference>
<sequence length="113" mass="13178">MTVPVTQHLKTPTAYAESSDMCFYIPQKFQENPPEPAEKEVYIEERKTEQFLVNRFSGFASRRDYEKVAAKLLEAATRDAVKGVDNSTHWIAGYQSPWKLFSRRNEVWFRVEG</sequence>
<evidence type="ECO:0000313" key="3">
    <source>
        <dbReference type="Proteomes" id="UP000677054"/>
    </source>
</evidence>